<evidence type="ECO:0000313" key="9">
    <source>
        <dbReference type="EMBL" id="BET01429.1"/>
    </source>
</evidence>
<name>A0ABN7BAM4_9HEMI</name>
<reference evidence="9 10" key="1">
    <citation type="submission" date="2023-09" db="EMBL/GenBank/DDBJ databases">
        <title>Nesidiocoris tenuis whole genome shotgun sequence.</title>
        <authorList>
            <person name="Shibata T."/>
            <person name="Shimoda M."/>
            <person name="Kobayashi T."/>
            <person name="Uehara T."/>
        </authorList>
    </citation>
    <scope>NUCLEOTIDE SEQUENCE [LARGE SCALE GENOMIC DNA]</scope>
    <source>
        <strain evidence="9 10">Japan</strain>
    </source>
</reference>
<protein>
    <recommendedName>
        <fullName evidence="4">UDP-N-acetylglucosamine transferase subunit ALG13</fullName>
        <ecNumber evidence="3">2.4.1.141</ecNumber>
    </recommendedName>
</protein>
<proteinExistence type="inferred from homology"/>
<comment type="similarity">
    <text evidence="2">Belongs to the glycosyltransferase 28 family.</text>
</comment>
<sequence length="166" mass="18494">MDLTNVFVTVGTTKFDLLIRTITSPECIEALKKRGCRRLTLQVGSGTFMPKSGYLYGVEVTAFRLKDSIKDDLMRANFVISHAGAGSCLEALELGKPLLVVVNTDLMDNHQIEVATKLKECGYLHYTTCDQLLPTLVQLDVSQLKLFPKYDPLKYIAAIDRIMGFS</sequence>
<keyword evidence="5" id="KW-0328">Glycosyltransferase</keyword>
<evidence type="ECO:0000313" key="10">
    <source>
        <dbReference type="Proteomes" id="UP001307889"/>
    </source>
</evidence>
<evidence type="ECO:0000256" key="3">
    <source>
        <dbReference type="ARBA" id="ARBA00012614"/>
    </source>
</evidence>
<evidence type="ECO:0000259" key="8">
    <source>
        <dbReference type="Pfam" id="PF04101"/>
    </source>
</evidence>
<keyword evidence="10" id="KW-1185">Reference proteome</keyword>
<dbReference type="EC" id="2.4.1.141" evidence="3"/>
<feature type="domain" description="Glycosyl transferase family 28 C-terminal" evidence="8">
    <location>
        <begin position="6"/>
        <end position="149"/>
    </location>
</feature>
<evidence type="ECO:0000256" key="1">
    <source>
        <dbReference type="ARBA" id="ARBA00004240"/>
    </source>
</evidence>
<evidence type="ECO:0000256" key="5">
    <source>
        <dbReference type="ARBA" id="ARBA00022676"/>
    </source>
</evidence>
<evidence type="ECO:0000256" key="6">
    <source>
        <dbReference type="ARBA" id="ARBA00022679"/>
    </source>
</evidence>
<evidence type="ECO:0000256" key="4">
    <source>
        <dbReference type="ARBA" id="ARBA00017468"/>
    </source>
</evidence>
<dbReference type="Proteomes" id="UP001307889">
    <property type="component" value="Chromosome 12"/>
</dbReference>
<dbReference type="InterPro" id="IPR007235">
    <property type="entry name" value="Glyco_trans_28_C"/>
</dbReference>
<keyword evidence="7" id="KW-0256">Endoplasmic reticulum</keyword>
<dbReference type="InterPro" id="IPR039042">
    <property type="entry name" value="Alg13-like"/>
</dbReference>
<dbReference type="Pfam" id="PF04101">
    <property type="entry name" value="Glyco_tran_28_C"/>
    <property type="match status" value="1"/>
</dbReference>
<evidence type="ECO:0000256" key="2">
    <source>
        <dbReference type="ARBA" id="ARBA00006962"/>
    </source>
</evidence>
<comment type="subcellular location">
    <subcellularLocation>
        <location evidence="1">Endoplasmic reticulum</location>
    </subcellularLocation>
</comment>
<dbReference type="SUPFAM" id="SSF53756">
    <property type="entry name" value="UDP-Glycosyltransferase/glycogen phosphorylase"/>
    <property type="match status" value="1"/>
</dbReference>
<dbReference type="EMBL" id="AP028920">
    <property type="protein sequence ID" value="BET01429.1"/>
    <property type="molecule type" value="Genomic_DNA"/>
</dbReference>
<accession>A0ABN7BAM4</accession>
<dbReference type="Gene3D" id="3.40.50.2000">
    <property type="entry name" value="Glycogen Phosphorylase B"/>
    <property type="match status" value="1"/>
</dbReference>
<dbReference type="PANTHER" id="PTHR12867:SF6">
    <property type="entry name" value="N-ACETYLGLUCOSAMINYLDIPHOSPHODOLICHOL N-ACETYLGLUCOSAMINYLTRANSFERASE"/>
    <property type="match status" value="1"/>
</dbReference>
<evidence type="ECO:0000256" key="7">
    <source>
        <dbReference type="ARBA" id="ARBA00022824"/>
    </source>
</evidence>
<keyword evidence="6" id="KW-0808">Transferase</keyword>
<organism evidence="9 10">
    <name type="scientific">Nesidiocoris tenuis</name>
    <dbReference type="NCBI Taxonomy" id="355587"/>
    <lineage>
        <taxon>Eukaryota</taxon>
        <taxon>Metazoa</taxon>
        <taxon>Ecdysozoa</taxon>
        <taxon>Arthropoda</taxon>
        <taxon>Hexapoda</taxon>
        <taxon>Insecta</taxon>
        <taxon>Pterygota</taxon>
        <taxon>Neoptera</taxon>
        <taxon>Paraneoptera</taxon>
        <taxon>Hemiptera</taxon>
        <taxon>Heteroptera</taxon>
        <taxon>Panheteroptera</taxon>
        <taxon>Cimicomorpha</taxon>
        <taxon>Miridae</taxon>
        <taxon>Dicyphina</taxon>
        <taxon>Nesidiocoris</taxon>
    </lineage>
</organism>
<gene>
    <name evidence="9" type="ORF">NTJ_14245</name>
</gene>
<dbReference type="PANTHER" id="PTHR12867">
    <property type="entry name" value="GLYCOSYL TRANSFERASE-RELATED"/>
    <property type="match status" value="1"/>
</dbReference>